<dbReference type="EMBL" id="BMAO01029575">
    <property type="protein sequence ID" value="GFR32713.1"/>
    <property type="molecule type" value="Genomic_DNA"/>
</dbReference>
<protein>
    <submittedName>
        <fullName evidence="2">Uncharacterized protein</fullName>
    </submittedName>
</protein>
<sequence length="135" mass="15533">MRSYLSGDSSSRQFADNLLQLGNGSFTSLDPDGAVSLKNIGRIINTEEEPLQVVFPNLILFKIMFGYAKELSLRLKIKRKCKLLKWKISMQRIGISGYVPVFSAETSTTFLLQFIYDVMVKYYSIKKTYERRSLK</sequence>
<organism evidence="2 3">
    <name type="scientific">Trichonephila clavata</name>
    <name type="common">Joro spider</name>
    <name type="synonym">Nephila clavata</name>
    <dbReference type="NCBI Taxonomy" id="2740835"/>
    <lineage>
        <taxon>Eukaryota</taxon>
        <taxon>Metazoa</taxon>
        <taxon>Ecdysozoa</taxon>
        <taxon>Arthropoda</taxon>
        <taxon>Chelicerata</taxon>
        <taxon>Arachnida</taxon>
        <taxon>Araneae</taxon>
        <taxon>Araneomorphae</taxon>
        <taxon>Entelegynae</taxon>
        <taxon>Araneoidea</taxon>
        <taxon>Nephilidae</taxon>
        <taxon>Trichonephila</taxon>
    </lineage>
</organism>
<evidence type="ECO:0000256" key="1">
    <source>
        <dbReference type="SAM" id="Phobius"/>
    </source>
</evidence>
<proteinExistence type="predicted"/>
<feature type="transmembrane region" description="Helical" evidence="1">
    <location>
        <begin position="93"/>
        <end position="116"/>
    </location>
</feature>
<keyword evidence="1" id="KW-0472">Membrane</keyword>
<comment type="caution">
    <text evidence="2">The sequence shown here is derived from an EMBL/GenBank/DDBJ whole genome shotgun (WGS) entry which is preliminary data.</text>
</comment>
<keyword evidence="3" id="KW-1185">Reference proteome</keyword>
<evidence type="ECO:0000313" key="2">
    <source>
        <dbReference type="EMBL" id="GFR32713.1"/>
    </source>
</evidence>
<gene>
    <name evidence="2" type="ORF">TNCT_285951</name>
</gene>
<feature type="transmembrane region" description="Helical" evidence="1">
    <location>
        <begin position="54"/>
        <end position="72"/>
    </location>
</feature>
<keyword evidence="1" id="KW-1133">Transmembrane helix</keyword>
<evidence type="ECO:0000313" key="3">
    <source>
        <dbReference type="Proteomes" id="UP000887116"/>
    </source>
</evidence>
<name>A0A8X6HZT1_TRICU</name>
<dbReference type="Proteomes" id="UP000887116">
    <property type="component" value="Unassembled WGS sequence"/>
</dbReference>
<reference evidence="2" key="1">
    <citation type="submission" date="2020-07" db="EMBL/GenBank/DDBJ databases">
        <title>Multicomponent nature underlies the extraordinary mechanical properties of spider dragline silk.</title>
        <authorList>
            <person name="Kono N."/>
            <person name="Nakamura H."/>
            <person name="Mori M."/>
            <person name="Yoshida Y."/>
            <person name="Ohtoshi R."/>
            <person name="Malay A.D."/>
            <person name="Moran D.A.P."/>
            <person name="Tomita M."/>
            <person name="Numata K."/>
            <person name="Arakawa K."/>
        </authorList>
    </citation>
    <scope>NUCLEOTIDE SEQUENCE</scope>
</reference>
<keyword evidence="1" id="KW-0812">Transmembrane</keyword>
<dbReference type="AlphaFoldDB" id="A0A8X6HZT1"/>
<accession>A0A8X6HZT1</accession>